<name>A0A1I0CRL8_9FIRM</name>
<evidence type="ECO:0000313" key="2">
    <source>
        <dbReference type="Proteomes" id="UP000199800"/>
    </source>
</evidence>
<dbReference type="Proteomes" id="UP000199800">
    <property type="component" value="Unassembled WGS sequence"/>
</dbReference>
<protein>
    <recommendedName>
        <fullName evidence="3">Lipoprotein</fullName>
    </recommendedName>
</protein>
<evidence type="ECO:0000313" key="1">
    <source>
        <dbReference type="EMBL" id="SET22428.1"/>
    </source>
</evidence>
<dbReference type="PROSITE" id="PS51257">
    <property type="entry name" value="PROKAR_LIPOPROTEIN"/>
    <property type="match status" value="1"/>
</dbReference>
<dbReference type="STRING" id="29364.SAMN04487772_11132"/>
<proteinExistence type="predicted"/>
<dbReference type="RefSeq" id="WP_092477851.1">
    <property type="nucleotide sequence ID" value="NZ_FOHN01000011.1"/>
</dbReference>
<evidence type="ECO:0008006" key="3">
    <source>
        <dbReference type="Google" id="ProtNLM"/>
    </source>
</evidence>
<dbReference type="AlphaFoldDB" id="A0A1I0CRL8"/>
<gene>
    <name evidence="1" type="ORF">SAMN04487772_11132</name>
</gene>
<dbReference type="OrthoDB" id="10008567at2"/>
<organism evidence="1 2">
    <name type="scientific">[Clostridium] polysaccharolyticum</name>
    <dbReference type="NCBI Taxonomy" id="29364"/>
    <lineage>
        <taxon>Bacteria</taxon>
        <taxon>Bacillati</taxon>
        <taxon>Bacillota</taxon>
        <taxon>Clostridia</taxon>
        <taxon>Lachnospirales</taxon>
        <taxon>Lachnospiraceae</taxon>
    </lineage>
</organism>
<sequence length="447" mass="51091">MKKDRIDVVVLSLISSLMLSGCQATVSSSDKVKVNKPLVTDAEAARENVNKKNVITKGKIKKFVKEHKEEYEDLIYGLKDNEIHIEEKTFKNQKLYFFLYTANGSWATTLYQIREKDGVIEALYYISAGAADYFDFDIISISQGDFITVYSATHMGNGSLEFLELDNIPDRKAGEEPDYELYAVDNHFEELVNKNGTITSKTFENGILTPVYEDINQDGNTDIQLKGTLQEYQYNEEADKEELQDTRSICEIYLFNPKDKTFVLQSEEDLREKKTLTTGDIVINNHDLLNDCPCTEYKVQDIYQYQNEPEKLVEYKEEKGAYWHYLVYDGIVYVVINDRPRLGKNAADMAENIDYVIVTSDLYSFSIGIQVGMKETELAETGIDFLIIKNGDDLDSQLLSGRTGYLRKLKVSYDSVYYAESSYEENVALAVIVKDGKVVRIATDKLY</sequence>
<dbReference type="EMBL" id="FOHN01000011">
    <property type="protein sequence ID" value="SET22428.1"/>
    <property type="molecule type" value="Genomic_DNA"/>
</dbReference>
<accession>A0A1I0CRL8</accession>
<keyword evidence="2" id="KW-1185">Reference proteome</keyword>
<reference evidence="1 2" key="1">
    <citation type="submission" date="2016-10" db="EMBL/GenBank/DDBJ databases">
        <authorList>
            <person name="de Groot N.N."/>
        </authorList>
    </citation>
    <scope>NUCLEOTIDE SEQUENCE [LARGE SCALE GENOMIC DNA]</scope>
    <source>
        <strain evidence="1 2">DSM 1801</strain>
    </source>
</reference>